<feature type="domain" description="SsuA/THI5-like" evidence="4">
    <location>
        <begin position="51"/>
        <end position="253"/>
    </location>
</feature>
<gene>
    <name evidence="5" type="ORF">LMG28138_04144</name>
</gene>
<dbReference type="PANTHER" id="PTHR30024">
    <property type="entry name" value="ALIPHATIC SULFONATES-BINDING PROTEIN-RELATED"/>
    <property type="match status" value="1"/>
</dbReference>
<name>A0A6S7BN12_9BURK</name>
<dbReference type="Gene3D" id="3.40.190.10">
    <property type="entry name" value="Periplasmic binding protein-like II"/>
    <property type="match status" value="2"/>
</dbReference>
<dbReference type="RefSeq" id="WP_175106677.1">
    <property type="nucleotide sequence ID" value="NZ_CADIKM010000024.1"/>
</dbReference>
<evidence type="ECO:0000256" key="3">
    <source>
        <dbReference type="ARBA" id="ARBA00022729"/>
    </source>
</evidence>
<protein>
    <recommendedName>
        <fullName evidence="4">SsuA/THI5-like domain-containing protein</fullName>
    </recommendedName>
</protein>
<sequence length="341" mass="36133">MNRFDSSLLTRRPSRIVRHAIASVTAALAVGFATAPAYAAAPLKIGYSDWPGFVAFQIAIDKGWFKEAGVDVDFEWFDYSASLDAFSAGKLDAVGATNGDALVTGATGAKNVMILVTDYSSGNDMLVARPSTKSVKDLKGKKVGVEVGLVDHLLLDTALEKNGLKETDVTLVNAKTNELPQVLASSKDIAAVGAWQPNAGEALKRVPGSRAIFTSADAPGLIYDTFTVNPASLSARKADWAKVLKVWYQCVAYVNDPKTQADAVKIMSARVGLTPAQYLPLLKGTHLLDATAAKKALTKGDGLDSVYGSSANADKFNVRNAVYKQAQDVGTYIDPSLTVAQ</sequence>
<dbReference type="GO" id="GO:0042597">
    <property type="term" value="C:periplasmic space"/>
    <property type="evidence" value="ECO:0007669"/>
    <property type="project" value="UniProtKB-SubCell"/>
</dbReference>
<comment type="subcellular location">
    <subcellularLocation>
        <location evidence="1">Periplasm</location>
    </subcellularLocation>
</comment>
<evidence type="ECO:0000256" key="1">
    <source>
        <dbReference type="ARBA" id="ARBA00004418"/>
    </source>
</evidence>
<proteinExistence type="inferred from homology"/>
<keyword evidence="6" id="KW-1185">Reference proteome</keyword>
<dbReference type="CDD" id="cd13563">
    <property type="entry name" value="PBP2_SsuA_like_6"/>
    <property type="match status" value="1"/>
</dbReference>
<dbReference type="Proteomes" id="UP000494115">
    <property type="component" value="Unassembled WGS sequence"/>
</dbReference>
<evidence type="ECO:0000313" key="5">
    <source>
        <dbReference type="EMBL" id="CAB3796743.1"/>
    </source>
</evidence>
<dbReference type="PANTHER" id="PTHR30024:SF47">
    <property type="entry name" value="TAURINE-BINDING PERIPLASMIC PROTEIN"/>
    <property type="match status" value="1"/>
</dbReference>
<dbReference type="EMBL" id="CADIKM010000024">
    <property type="protein sequence ID" value="CAB3796743.1"/>
    <property type="molecule type" value="Genomic_DNA"/>
</dbReference>
<reference evidence="5 6" key="1">
    <citation type="submission" date="2020-04" db="EMBL/GenBank/DDBJ databases">
        <authorList>
            <person name="De Canck E."/>
        </authorList>
    </citation>
    <scope>NUCLEOTIDE SEQUENCE [LARGE SCALE GENOMIC DNA]</scope>
    <source>
        <strain evidence="5 6">LMG 28138</strain>
    </source>
</reference>
<dbReference type="Pfam" id="PF09084">
    <property type="entry name" value="NMT1"/>
    <property type="match status" value="1"/>
</dbReference>
<evidence type="ECO:0000313" key="6">
    <source>
        <dbReference type="Proteomes" id="UP000494115"/>
    </source>
</evidence>
<dbReference type="SUPFAM" id="SSF53850">
    <property type="entry name" value="Periplasmic binding protein-like II"/>
    <property type="match status" value="1"/>
</dbReference>
<accession>A0A6S7BN12</accession>
<organism evidence="5 6">
    <name type="scientific">Pararobbsia alpina</name>
    <dbReference type="NCBI Taxonomy" id="621374"/>
    <lineage>
        <taxon>Bacteria</taxon>
        <taxon>Pseudomonadati</taxon>
        <taxon>Pseudomonadota</taxon>
        <taxon>Betaproteobacteria</taxon>
        <taxon>Burkholderiales</taxon>
        <taxon>Burkholderiaceae</taxon>
        <taxon>Pararobbsia</taxon>
    </lineage>
</organism>
<dbReference type="InterPro" id="IPR015168">
    <property type="entry name" value="SsuA/THI5"/>
</dbReference>
<evidence type="ECO:0000256" key="2">
    <source>
        <dbReference type="ARBA" id="ARBA00010742"/>
    </source>
</evidence>
<evidence type="ECO:0000259" key="4">
    <source>
        <dbReference type="Pfam" id="PF09084"/>
    </source>
</evidence>
<comment type="similarity">
    <text evidence="2">Belongs to the bacterial solute-binding protein SsuA/TauA family.</text>
</comment>
<keyword evidence="3" id="KW-0732">Signal</keyword>
<dbReference type="AlphaFoldDB" id="A0A6S7BN12"/>